<keyword evidence="2" id="KW-1185">Reference proteome</keyword>
<dbReference type="EMBL" id="JACXVP010000012">
    <property type="protein sequence ID" value="KAG5572786.1"/>
    <property type="molecule type" value="Genomic_DNA"/>
</dbReference>
<evidence type="ECO:0000313" key="1">
    <source>
        <dbReference type="EMBL" id="KAG5572786.1"/>
    </source>
</evidence>
<comment type="caution">
    <text evidence="1">The sequence shown here is derived from an EMBL/GenBank/DDBJ whole genome shotgun (WGS) entry which is preliminary data.</text>
</comment>
<organism evidence="1 2">
    <name type="scientific">Solanum commersonii</name>
    <name type="common">Commerson's wild potato</name>
    <name type="synonym">Commerson's nightshade</name>
    <dbReference type="NCBI Taxonomy" id="4109"/>
    <lineage>
        <taxon>Eukaryota</taxon>
        <taxon>Viridiplantae</taxon>
        <taxon>Streptophyta</taxon>
        <taxon>Embryophyta</taxon>
        <taxon>Tracheophyta</taxon>
        <taxon>Spermatophyta</taxon>
        <taxon>Magnoliopsida</taxon>
        <taxon>eudicotyledons</taxon>
        <taxon>Gunneridae</taxon>
        <taxon>Pentapetalae</taxon>
        <taxon>asterids</taxon>
        <taxon>lamiids</taxon>
        <taxon>Solanales</taxon>
        <taxon>Solanaceae</taxon>
        <taxon>Solanoideae</taxon>
        <taxon>Solaneae</taxon>
        <taxon>Solanum</taxon>
    </lineage>
</organism>
<gene>
    <name evidence="1" type="ORF">H5410_062552</name>
</gene>
<evidence type="ECO:0000313" key="2">
    <source>
        <dbReference type="Proteomes" id="UP000824120"/>
    </source>
</evidence>
<dbReference type="Proteomes" id="UP000824120">
    <property type="component" value="Chromosome 12"/>
</dbReference>
<sequence>MHYKKKIEEMKYQVVIIMNTTLENDDNDKILTFKMTLTPSWYQCIGFCGYMEALLSIEWFSKKRRDRDMWEYNPIRFCTRET</sequence>
<dbReference type="OrthoDB" id="1936239at2759"/>
<name>A0A9J5WB47_SOLCO</name>
<protein>
    <submittedName>
        <fullName evidence="1">Uncharacterized protein</fullName>
    </submittedName>
</protein>
<reference evidence="1 2" key="1">
    <citation type="submission" date="2020-09" db="EMBL/GenBank/DDBJ databases">
        <title>De no assembly of potato wild relative species, Solanum commersonii.</title>
        <authorList>
            <person name="Cho K."/>
        </authorList>
    </citation>
    <scope>NUCLEOTIDE SEQUENCE [LARGE SCALE GENOMIC DNA]</scope>
    <source>
        <strain evidence="1">LZ3.2</strain>
        <tissue evidence="1">Leaf</tissue>
    </source>
</reference>
<proteinExistence type="predicted"/>
<accession>A0A9J5WB47</accession>
<dbReference type="AlphaFoldDB" id="A0A9J5WB47"/>